<name>A0A6J4HCN1_9ACTN</name>
<dbReference type="InterPro" id="IPR025110">
    <property type="entry name" value="AMP-bd_C"/>
</dbReference>
<protein>
    <submittedName>
        <fullName evidence="4">Long-chain-fatty-acid--CoA ligase</fullName>
        <ecNumber evidence="4">6.2.1.3</ecNumber>
    </submittedName>
</protein>
<dbReference type="AlphaFoldDB" id="A0A6J4HCN1"/>
<dbReference type="EC" id="6.2.1.3" evidence="4"/>
<reference evidence="4" key="1">
    <citation type="submission" date="2020-02" db="EMBL/GenBank/DDBJ databases">
        <authorList>
            <person name="Meier V. D."/>
        </authorList>
    </citation>
    <scope>NUCLEOTIDE SEQUENCE</scope>
    <source>
        <strain evidence="4">AVDCRST_MAG20</strain>
    </source>
</reference>
<dbReference type="Pfam" id="PF00501">
    <property type="entry name" value="AMP-binding"/>
    <property type="match status" value="1"/>
</dbReference>
<evidence type="ECO:0000313" key="4">
    <source>
        <dbReference type="EMBL" id="CAA9219954.1"/>
    </source>
</evidence>
<dbReference type="Gene3D" id="3.40.50.12780">
    <property type="entry name" value="N-terminal domain of ligase-like"/>
    <property type="match status" value="1"/>
</dbReference>
<dbReference type="NCBIfam" id="NF005863">
    <property type="entry name" value="PRK07798.1"/>
    <property type="match status" value="1"/>
</dbReference>
<gene>
    <name evidence="4" type="ORF">AVDCRST_MAG20-679</name>
</gene>
<dbReference type="InterPro" id="IPR020845">
    <property type="entry name" value="AMP-binding_CS"/>
</dbReference>
<dbReference type="GO" id="GO:0004467">
    <property type="term" value="F:long-chain fatty acid-CoA ligase activity"/>
    <property type="evidence" value="ECO:0007669"/>
    <property type="project" value="UniProtKB-EC"/>
</dbReference>
<dbReference type="PANTHER" id="PTHR43767">
    <property type="entry name" value="LONG-CHAIN-FATTY-ACID--COA LIGASE"/>
    <property type="match status" value="1"/>
</dbReference>
<dbReference type="InterPro" id="IPR000873">
    <property type="entry name" value="AMP-dep_synth/lig_dom"/>
</dbReference>
<dbReference type="InterPro" id="IPR050237">
    <property type="entry name" value="ATP-dep_AMP-bd_enzyme"/>
</dbReference>
<evidence type="ECO:0000259" key="3">
    <source>
        <dbReference type="Pfam" id="PF13193"/>
    </source>
</evidence>
<dbReference type="InterPro" id="IPR045851">
    <property type="entry name" value="AMP-bd_C_sf"/>
</dbReference>
<proteinExistence type="predicted"/>
<organism evidence="4">
    <name type="scientific">uncultured Acidimicrobiales bacterium</name>
    <dbReference type="NCBI Taxonomy" id="310071"/>
    <lineage>
        <taxon>Bacteria</taxon>
        <taxon>Bacillati</taxon>
        <taxon>Actinomycetota</taxon>
        <taxon>Acidimicrobiia</taxon>
        <taxon>Acidimicrobiales</taxon>
        <taxon>environmental samples</taxon>
    </lineage>
</organism>
<evidence type="ECO:0000256" key="1">
    <source>
        <dbReference type="SAM" id="MobiDB-lite"/>
    </source>
</evidence>
<feature type="domain" description="AMP-dependent synthetase/ligase" evidence="2">
    <location>
        <begin position="37"/>
        <end position="419"/>
    </location>
</feature>
<dbReference type="InterPro" id="IPR042099">
    <property type="entry name" value="ANL_N_sf"/>
</dbReference>
<dbReference type="SUPFAM" id="SSF56801">
    <property type="entry name" value="Acetyl-CoA synthetase-like"/>
    <property type="match status" value="1"/>
</dbReference>
<dbReference type="Gene3D" id="3.30.300.30">
    <property type="match status" value="1"/>
</dbReference>
<feature type="region of interest" description="Disordered" evidence="1">
    <location>
        <begin position="1"/>
        <end position="22"/>
    </location>
</feature>
<evidence type="ECO:0000259" key="2">
    <source>
        <dbReference type="Pfam" id="PF00501"/>
    </source>
</evidence>
<dbReference type="Pfam" id="PF13193">
    <property type="entry name" value="AMP-binding_C"/>
    <property type="match status" value="1"/>
</dbReference>
<accession>A0A6J4HCN1</accession>
<dbReference type="EMBL" id="CADCSY010000027">
    <property type="protein sequence ID" value="CAA9219954.1"/>
    <property type="molecule type" value="Genomic_DNA"/>
</dbReference>
<keyword evidence="4" id="KW-0436">Ligase</keyword>
<dbReference type="PROSITE" id="PS00455">
    <property type="entry name" value="AMP_BINDING"/>
    <property type="match status" value="1"/>
</dbReference>
<feature type="domain" description="AMP-binding enzyme C-terminal" evidence="3">
    <location>
        <begin position="480"/>
        <end position="553"/>
    </location>
</feature>
<dbReference type="PANTHER" id="PTHR43767:SF1">
    <property type="entry name" value="NONRIBOSOMAL PEPTIDE SYNTHASE PES1 (EUROFUNG)-RELATED"/>
    <property type="match status" value="1"/>
</dbReference>
<sequence>MGAEAAGSTSTGEEQAAEVAGTAGGAPVVDHFASLWERIADAIPEAPAVVQGQVRRSWGELEARAARLAGALQASGLGEGSKVGLFLYNGPEYIEATFAALKIRAVPVNVNYRYLDEELHYLLDNADAEAVVFHTSLGGRIAAVQERLPLVRLWLAVDDGPPEQGGPGEVGEPYEEVLAAAGPAPRTERSEHDLTLLYTGGTTGMPKGVMGEVGNGVRAGLAGLGPLIGMAAATSATAVEAAARLHAEGAQLGSVVPCPLMHGTGMGIGCTPALSLGGKVVLLEGRGFDPREVWSLVERERATGITVVGDVFARPMLRALEALEAEGATPDLSSLALIASAGAMFSTEVKDALCERIPTMVIADLMAASEGAMGQSIHHRGSSSTTGRFSVGTQTKVFDEDDREVEPGSGAVGRVAVAGGIPLGYYKDPEKTAATFREVQGTRYSFPGDWATVEADGTITLLGRGSQVVNTGGEKVFAEEVEEVVKTHEAVDDCLVVGVPDETFGNRVVAVVALSAPVEERDLIAHTKAHLASFKAPRQVVVAERVPRFPNGKADYKAAKAVAEGA</sequence>